<dbReference type="Pfam" id="PF02525">
    <property type="entry name" value="Flavodoxin_2"/>
    <property type="match status" value="1"/>
</dbReference>
<dbReference type="PANTHER" id="PTHR46305">
    <property type="match status" value="1"/>
</dbReference>
<proteinExistence type="inferred from homology"/>
<evidence type="ECO:0000256" key="3">
    <source>
        <dbReference type="ARBA" id="ARBA00022827"/>
    </source>
</evidence>
<organism evidence="6 7">
    <name type="scientific">Helicobacter felis (strain ATCC 49179 / CCUG 28539 / NCTC 12436 / CS1)</name>
    <dbReference type="NCBI Taxonomy" id="936155"/>
    <lineage>
        <taxon>Bacteria</taxon>
        <taxon>Pseudomonadati</taxon>
        <taxon>Campylobacterota</taxon>
        <taxon>Epsilonproteobacteria</taxon>
        <taxon>Campylobacterales</taxon>
        <taxon>Helicobacteraceae</taxon>
        <taxon>Helicobacter</taxon>
    </lineage>
</organism>
<dbReference type="EMBL" id="FQ670179">
    <property type="protein sequence ID" value="CBY82462.1"/>
    <property type="molecule type" value="Genomic_DNA"/>
</dbReference>
<dbReference type="AlphaFoldDB" id="E7A984"/>
<dbReference type="HOGENOM" id="CLU_083846_0_0_7"/>
<dbReference type="SUPFAM" id="SSF52218">
    <property type="entry name" value="Flavoproteins"/>
    <property type="match status" value="1"/>
</dbReference>
<feature type="domain" description="Flavodoxin-like fold" evidence="5">
    <location>
        <begin position="1"/>
        <end position="187"/>
    </location>
</feature>
<keyword evidence="2" id="KW-0285">Flavoprotein</keyword>
<accession>E7A984</accession>
<protein>
    <submittedName>
        <fullName evidence="6">Flavodoxin-like fold domain protein</fullName>
    </submittedName>
</protein>
<sequence>MHILLLNGAKEFGHSKGRLNATLHAHALKILQDLGHSTTQTHIDQGYIIEEEIEKILQADTLIWQMPGWWMGAPWVVKKYMDEVFTTGRGKLFKNDGRTLDNPTKNYGTGGLLQDKTYMFSLTWNAPLEAFTQKEEFFGGVGVEGVYFPLHKAHEFLGMRALPSFICNDVSKNPQVEQYLKDYSAHLQRVFNTL</sequence>
<dbReference type="PANTHER" id="PTHR46305:SF3">
    <property type="entry name" value="NADPH:QUINONE OXIDOREDUCTASE MDAB"/>
    <property type="match status" value="1"/>
</dbReference>
<dbReference type="RefSeq" id="WP_013468833.1">
    <property type="nucleotide sequence ID" value="NC_014810.2"/>
</dbReference>
<keyword evidence="7" id="KW-1185">Reference proteome</keyword>
<dbReference type="Proteomes" id="UP000007934">
    <property type="component" value="Chromosome"/>
</dbReference>
<dbReference type="STRING" id="936155.HFELIS_03780"/>
<keyword evidence="3" id="KW-0274">FAD</keyword>
<evidence type="ECO:0000256" key="1">
    <source>
        <dbReference type="ARBA" id="ARBA00001974"/>
    </source>
</evidence>
<evidence type="ECO:0000256" key="2">
    <source>
        <dbReference type="ARBA" id="ARBA00022630"/>
    </source>
</evidence>
<comment type="cofactor">
    <cofactor evidence="1">
        <name>FAD</name>
        <dbReference type="ChEBI" id="CHEBI:57692"/>
    </cofactor>
</comment>
<name>E7A984_HELFC</name>
<dbReference type="InterPro" id="IPR003680">
    <property type="entry name" value="Flavodoxin_fold"/>
</dbReference>
<evidence type="ECO:0000313" key="7">
    <source>
        <dbReference type="Proteomes" id="UP000007934"/>
    </source>
</evidence>
<dbReference type="Gene3D" id="3.40.50.360">
    <property type="match status" value="1"/>
</dbReference>
<dbReference type="InterPro" id="IPR029039">
    <property type="entry name" value="Flavoprotein-like_sf"/>
</dbReference>
<dbReference type="OrthoDB" id="9798454at2"/>
<evidence type="ECO:0000259" key="5">
    <source>
        <dbReference type="Pfam" id="PF02525"/>
    </source>
</evidence>
<dbReference type="GeneID" id="36134789"/>
<dbReference type="eggNOG" id="COG2249">
    <property type="taxonomic scope" value="Bacteria"/>
</dbReference>
<dbReference type="InterPro" id="IPR052397">
    <property type="entry name" value="NADPH-QR_MdaB"/>
</dbReference>
<gene>
    <name evidence="6" type="ordered locus">Hfelis_03780</name>
</gene>
<reference evidence="6 7" key="1">
    <citation type="journal article" date="2011" name="Genome Biol. Evol.">
        <title>Comparative whole genome sequence analysis of the carcinogenic bacterial model pathogen Helicobacter felis.</title>
        <authorList>
            <person name="Arnold I.C."/>
            <person name="Zigova Z."/>
            <person name="Holden M."/>
            <person name="Lawley T.D."/>
            <person name="Rad R."/>
            <person name="Dougan G."/>
            <person name="Falkow S."/>
            <person name="Bentley S.D."/>
            <person name="Muller A."/>
        </authorList>
    </citation>
    <scope>NUCLEOTIDE SEQUENCE [LARGE SCALE GENOMIC DNA]</scope>
    <source>
        <strain evidence="7">ATCC 49179 / CCUG 28539 / NCTC 12436 / CS1</strain>
    </source>
</reference>
<evidence type="ECO:0000256" key="4">
    <source>
        <dbReference type="ARBA" id="ARBA00037981"/>
    </source>
</evidence>
<comment type="similarity">
    <text evidence="4">Belongs to the oxidoreductase MdaB family.</text>
</comment>
<evidence type="ECO:0000313" key="6">
    <source>
        <dbReference type="EMBL" id="CBY82462.1"/>
    </source>
</evidence>
<dbReference type="KEGG" id="hfe:HFELIS_03780"/>